<evidence type="ECO:0000313" key="2">
    <source>
        <dbReference type="EMBL" id="KYH30194.1"/>
    </source>
</evidence>
<protein>
    <recommendedName>
        <fullName evidence="4">DUF3899 domain-containing protein</fullName>
    </recommendedName>
</protein>
<sequence>MVKLKSKYILLSLIFSLILLTIGFLVALLISRYYNNMNIGDVMFFIGLGTTSLGALTMLNGSPSGADISKMGCNTSQYDAFYNLESLKISRKPLDYIKNFKQNSVIKLTFSGLTMILGGILSVLFSTLLNM</sequence>
<name>A0A151ARC0_9CLOT</name>
<dbReference type="PATRIC" id="fig|1121305.3.peg.134"/>
<dbReference type="RefSeq" id="WP_061857084.1">
    <property type="nucleotide sequence ID" value="NZ_LTBB01000001.1"/>
</dbReference>
<feature type="transmembrane region" description="Helical" evidence="1">
    <location>
        <begin position="108"/>
        <end position="129"/>
    </location>
</feature>
<dbReference type="Proteomes" id="UP000075374">
    <property type="component" value="Unassembled WGS sequence"/>
</dbReference>
<keyword evidence="1" id="KW-0812">Transmembrane</keyword>
<dbReference type="AlphaFoldDB" id="A0A151ARC0"/>
<keyword evidence="1" id="KW-0472">Membrane</keyword>
<dbReference type="EMBL" id="LTBB01000001">
    <property type="protein sequence ID" value="KYH30194.1"/>
    <property type="molecule type" value="Genomic_DNA"/>
</dbReference>
<evidence type="ECO:0008006" key="4">
    <source>
        <dbReference type="Google" id="ProtNLM"/>
    </source>
</evidence>
<gene>
    <name evidence="2" type="ORF">CLCOL_01320</name>
</gene>
<feature type="transmembrane region" description="Helical" evidence="1">
    <location>
        <begin position="9"/>
        <end position="30"/>
    </location>
</feature>
<proteinExistence type="predicted"/>
<comment type="caution">
    <text evidence="2">The sequence shown here is derived from an EMBL/GenBank/DDBJ whole genome shotgun (WGS) entry which is preliminary data.</text>
</comment>
<keyword evidence="1" id="KW-1133">Transmembrane helix</keyword>
<evidence type="ECO:0000313" key="3">
    <source>
        <dbReference type="Proteomes" id="UP000075374"/>
    </source>
</evidence>
<keyword evidence="3" id="KW-1185">Reference proteome</keyword>
<organism evidence="2 3">
    <name type="scientific">Clostridium colicanis DSM 13634</name>
    <dbReference type="NCBI Taxonomy" id="1121305"/>
    <lineage>
        <taxon>Bacteria</taxon>
        <taxon>Bacillati</taxon>
        <taxon>Bacillota</taxon>
        <taxon>Clostridia</taxon>
        <taxon>Eubacteriales</taxon>
        <taxon>Clostridiaceae</taxon>
        <taxon>Clostridium</taxon>
    </lineage>
</organism>
<reference evidence="2 3" key="1">
    <citation type="submission" date="2016-02" db="EMBL/GenBank/DDBJ databases">
        <title>Genome sequence of Clostridium colicanis DSM 13634.</title>
        <authorList>
            <person name="Poehlein A."/>
            <person name="Daniel R."/>
        </authorList>
    </citation>
    <scope>NUCLEOTIDE SEQUENCE [LARGE SCALE GENOMIC DNA]</scope>
    <source>
        <strain evidence="2 3">DSM 13634</strain>
    </source>
</reference>
<evidence type="ECO:0000256" key="1">
    <source>
        <dbReference type="SAM" id="Phobius"/>
    </source>
</evidence>
<accession>A0A151ARC0</accession>
<feature type="transmembrane region" description="Helical" evidence="1">
    <location>
        <begin position="42"/>
        <end position="61"/>
    </location>
</feature>